<accession>A0A4E0QUX6</accession>
<dbReference type="EMBL" id="JXXN02007361">
    <property type="protein sequence ID" value="THD19115.1"/>
    <property type="molecule type" value="Genomic_DNA"/>
</dbReference>
<dbReference type="AlphaFoldDB" id="A0A4E0QUX6"/>
<organism evidence="1 2">
    <name type="scientific">Fasciola hepatica</name>
    <name type="common">Liver fluke</name>
    <dbReference type="NCBI Taxonomy" id="6192"/>
    <lineage>
        <taxon>Eukaryota</taxon>
        <taxon>Metazoa</taxon>
        <taxon>Spiralia</taxon>
        <taxon>Lophotrochozoa</taxon>
        <taxon>Platyhelminthes</taxon>
        <taxon>Trematoda</taxon>
        <taxon>Digenea</taxon>
        <taxon>Plagiorchiida</taxon>
        <taxon>Echinostomata</taxon>
        <taxon>Echinostomatoidea</taxon>
        <taxon>Fasciolidae</taxon>
        <taxon>Fasciola</taxon>
    </lineage>
</organism>
<comment type="caution">
    <text evidence="1">The sequence shown here is derived from an EMBL/GenBank/DDBJ whole genome shotgun (WGS) entry which is preliminary data.</text>
</comment>
<reference evidence="1" key="1">
    <citation type="submission" date="2019-03" db="EMBL/GenBank/DDBJ databases">
        <title>Improved annotation for the trematode Fasciola hepatica.</title>
        <authorList>
            <person name="Choi Y.-J."/>
            <person name="Martin J."/>
            <person name="Mitreva M."/>
        </authorList>
    </citation>
    <scope>NUCLEOTIDE SEQUENCE [LARGE SCALE GENOMIC DNA]</scope>
</reference>
<proteinExistence type="predicted"/>
<name>A0A4E0QUX6_FASHE</name>
<evidence type="ECO:0000313" key="2">
    <source>
        <dbReference type="Proteomes" id="UP000230066"/>
    </source>
</evidence>
<sequence length="110" mass="12721">MDGNIWKLKFRTNSHISSFGTLVPDRNGFIVDINNSSKSKTINMNESDPFDSPVLSRDPSVIQEILNKVEDQYYSMTFDSGKFEIEVFICTHKIAFAIRKYSELMQVTRF</sequence>
<gene>
    <name evidence="1" type="ORF">D915_010260</name>
</gene>
<keyword evidence="2" id="KW-1185">Reference proteome</keyword>
<evidence type="ECO:0000313" key="1">
    <source>
        <dbReference type="EMBL" id="THD19115.1"/>
    </source>
</evidence>
<dbReference type="Proteomes" id="UP000230066">
    <property type="component" value="Unassembled WGS sequence"/>
</dbReference>
<protein>
    <submittedName>
        <fullName evidence="1">Uncharacterized protein</fullName>
    </submittedName>
</protein>